<accession>A0A840NNX2</accession>
<dbReference type="NCBIfam" id="TIGR03317">
    <property type="entry name" value="ygfZ_signature"/>
    <property type="match status" value="1"/>
</dbReference>
<evidence type="ECO:0000259" key="3">
    <source>
        <dbReference type="Pfam" id="PF01571"/>
    </source>
</evidence>
<dbReference type="SUPFAM" id="SSF103025">
    <property type="entry name" value="Folate-binding domain"/>
    <property type="match status" value="1"/>
</dbReference>
<keyword evidence="1" id="KW-0809">Transit peptide</keyword>
<dbReference type="PIRSF" id="PIRSF006487">
    <property type="entry name" value="GcvT"/>
    <property type="match status" value="1"/>
</dbReference>
<dbReference type="InterPro" id="IPR027266">
    <property type="entry name" value="TrmE/GcvT-like"/>
</dbReference>
<dbReference type="AlphaFoldDB" id="A0A840NNX2"/>
<dbReference type="Pfam" id="PF01571">
    <property type="entry name" value="GCV_T"/>
    <property type="match status" value="1"/>
</dbReference>
<name>A0A840NNX2_9PSEU</name>
<dbReference type="InterPro" id="IPR006222">
    <property type="entry name" value="GCVT_N"/>
</dbReference>
<dbReference type="EMBL" id="JACHIV010000001">
    <property type="protein sequence ID" value="MBB5072801.1"/>
    <property type="molecule type" value="Genomic_DNA"/>
</dbReference>
<reference evidence="4 5" key="1">
    <citation type="submission" date="2020-08" db="EMBL/GenBank/DDBJ databases">
        <title>Sequencing the genomes of 1000 actinobacteria strains.</title>
        <authorList>
            <person name="Klenk H.-P."/>
        </authorList>
    </citation>
    <scope>NUCLEOTIDE SEQUENCE [LARGE SCALE GENOMIC DNA]</scope>
    <source>
        <strain evidence="4 5">DSM 45582</strain>
    </source>
</reference>
<comment type="caution">
    <text evidence="4">The sequence shown here is derived from an EMBL/GenBank/DDBJ whole genome shotgun (WGS) entry which is preliminary data.</text>
</comment>
<gene>
    <name evidence="4" type="ORF">BJ969_005889</name>
</gene>
<evidence type="ECO:0000313" key="4">
    <source>
        <dbReference type="EMBL" id="MBB5072801.1"/>
    </source>
</evidence>
<dbReference type="Proteomes" id="UP000580474">
    <property type="component" value="Unassembled WGS sequence"/>
</dbReference>
<proteinExistence type="predicted"/>
<organism evidence="4 5">
    <name type="scientific">Saccharopolyspora gloriosae</name>
    <dbReference type="NCBI Taxonomy" id="455344"/>
    <lineage>
        <taxon>Bacteria</taxon>
        <taxon>Bacillati</taxon>
        <taxon>Actinomycetota</taxon>
        <taxon>Actinomycetes</taxon>
        <taxon>Pseudonocardiales</taxon>
        <taxon>Pseudonocardiaceae</taxon>
        <taxon>Saccharopolyspora</taxon>
    </lineage>
</organism>
<evidence type="ECO:0000313" key="5">
    <source>
        <dbReference type="Proteomes" id="UP000580474"/>
    </source>
</evidence>
<dbReference type="PANTHER" id="PTHR22602">
    <property type="entry name" value="TRANSFERASE CAF17, MITOCHONDRIAL-RELATED"/>
    <property type="match status" value="1"/>
</dbReference>
<feature type="compositionally biased region" description="Low complexity" evidence="2">
    <location>
        <begin position="362"/>
        <end position="371"/>
    </location>
</feature>
<dbReference type="PANTHER" id="PTHR22602:SF0">
    <property type="entry name" value="TRANSFERASE CAF17, MITOCHONDRIAL-RELATED"/>
    <property type="match status" value="1"/>
</dbReference>
<dbReference type="RefSeq" id="WP_184484390.1">
    <property type="nucleotide sequence ID" value="NZ_JACHIV010000001.1"/>
</dbReference>
<protein>
    <recommendedName>
        <fullName evidence="3">GCVT N-terminal domain-containing protein</fullName>
    </recommendedName>
</protein>
<evidence type="ECO:0000256" key="1">
    <source>
        <dbReference type="ARBA" id="ARBA00022946"/>
    </source>
</evidence>
<dbReference type="InterPro" id="IPR017703">
    <property type="entry name" value="YgfZ/GCV_T_CS"/>
</dbReference>
<evidence type="ECO:0000256" key="2">
    <source>
        <dbReference type="SAM" id="MobiDB-lite"/>
    </source>
</evidence>
<sequence>MNSPLLELPGAVAAPEEASLDTSLDVGVAWHFGDPFAEQRSATRSAVVVDRSNRAIIAVPGEERLSWLHLVLSQHLTELPEGQGTEALVLDSQGHIDCHAMVAHHDGVVYLDTEAAARASSALPSMGVDGKQSLLEYLEAMRFWSKVEPRDASGEFALLSVLGPDAVDLLGKAGVSSVPTAPYEVVGLPGGGFARAVPFRGLYTVDLVVPRDSLVDWWTRLTDAGVRPAGTMAYEALRVEALRPRVGVDTDERAIPHEMGWIHTAAHVAKGCYRGQETVAKVHNVGKPPRRMVLLHLDGSVEIRPETGDPVWHGERKVGRVGSVVLHHELGPVVLALLKRTAPVDVELVAGDAEQDRAVAAAVDPDSVPPDTGEPPGRIAAQGLRGR</sequence>
<dbReference type="GO" id="GO:0016226">
    <property type="term" value="P:iron-sulfur cluster assembly"/>
    <property type="evidence" value="ECO:0007669"/>
    <property type="project" value="TreeGrafter"/>
</dbReference>
<feature type="domain" description="GCVT N-terminal" evidence="3">
    <location>
        <begin position="37"/>
        <end position="260"/>
    </location>
</feature>
<keyword evidence="5" id="KW-1185">Reference proteome</keyword>
<dbReference type="InterPro" id="IPR045179">
    <property type="entry name" value="YgfZ/GcvT"/>
</dbReference>
<dbReference type="Gene3D" id="3.30.1360.120">
    <property type="entry name" value="Probable tRNA modification gtpase trme, domain 1"/>
    <property type="match status" value="1"/>
</dbReference>
<feature type="region of interest" description="Disordered" evidence="2">
    <location>
        <begin position="362"/>
        <end position="387"/>
    </location>
</feature>